<feature type="domain" description="Methyltransferase" evidence="5">
    <location>
        <begin position="43"/>
        <end position="146"/>
    </location>
</feature>
<dbReference type="Pfam" id="PF13649">
    <property type="entry name" value="Methyltransf_25"/>
    <property type="match status" value="1"/>
</dbReference>
<dbReference type="GO" id="GO:0032259">
    <property type="term" value="P:methylation"/>
    <property type="evidence" value="ECO:0007669"/>
    <property type="project" value="UniProtKB-KW"/>
</dbReference>
<evidence type="ECO:0000256" key="1">
    <source>
        <dbReference type="ARBA" id="ARBA00022603"/>
    </source>
</evidence>
<dbReference type="GO" id="GO:0008168">
    <property type="term" value="F:methyltransferase activity"/>
    <property type="evidence" value="ECO:0007669"/>
    <property type="project" value="UniProtKB-KW"/>
</dbReference>
<evidence type="ECO:0000256" key="2">
    <source>
        <dbReference type="ARBA" id="ARBA00022679"/>
    </source>
</evidence>
<organism evidence="6 7">
    <name type="scientific">Prauserella halophila</name>
    <dbReference type="NCBI Taxonomy" id="185641"/>
    <lineage>
        <taxon>Bacteria</taxon>
        <taxon>Bacillati</taxon>
        <taxon>Actinomycetota</taxon>
        <taxon>Actinomycetes</taxon>
        <taxon>Pseudonocardiales</taxon>
        <taxon>Pseudonocardiaceae</taxon>
        <taxon>Prauserella</taxon>
    </lineage>
</organism>
<evidence type="ECO:0000256" key="4">
    <source>
        <dbReference type="SAM" id="MobiDB-lite"/>
    </source>
</evidence>
<name>A0ABN1WF54_9PSEU</name>
<dbReference type="PANTHER" id="PTHR43464">
    <property type="entry name" value="METHYLTRANSFERASE"/>
    <property type="match status" value="1"/>
</dbReference>
<dbReference type="InterPro" id="IPR041698">
    <property type="entry name" value="Methyltransf_25"/>
</dbReference>
<dbReference type="Gene3D" id="3.40.50.150">
    <property type="entry name" value="Vaccinia Virus protein VP39"/>
    <property type="match status" value="1"/>
</dbReference>
<comment type="caution">
    <text evidence="6">The sequence shown here is derived from an EMBL/GenBank/DDBJ whole genome shotgun (WGS) entry which is preliminary data.</text>
</comment>
<keyword evidence="2" id="KW-0808">Transferase</keyword>
<keyword evidence="1 6" id="KW-0489">Methyltransferase</keyword>
<evidence type="ECO:0000313" key="7">
    <source>
        <dbReference type="Proteomes" id="UP001500653"/>
    </source>
</evidence>
<keyword evidence="3" id="KW-0949">S-adenosyl-L-methionine</keyword>
<evidence type="ECO:0000259" key="5">
    <source>
        <dbReference type="Pfam" id="PF13649"/>
    </source>
</evidence>
<sequence length="220" mass="23591">MTDTAAQRSFDESYTGGGAPWVIDQPQPAVVALERDGRIGGRVLDAGCGAGEHTMLLAGRGYDVLGIDFAPHAVERARELARSRGFGSRADAAFRVADAFELDRELGEDVGVPFDTVVDSALFHVFEPGDQRRYADVLHRITRPGGVVHVLALADSDEPGFGPRISAAAIREAFADGWTVEELTSHRYRAVAKGTDAGPLGVEPGTVVDLPAWLARIRRD</sequence>
<feature type="region of interest" description="Disordered" evidence="4">
    <location>
        <begin position="1"/>
        <end position="21"/>
    </location>
</feature>
<accession>A0ABN1WF54</accession>
<evidence type="ECO:0000313" key="6">
    <source>
        <dbReference type="EMBL" id="GAA1247512.1"/>
    </source>
</evidence>
<protein>
    <submittedName>
        <fullName evidence="6">Class I SAM-dependent methyltransferase</fullName>
    </submittedName>
</protein>
<dbReference type="SUPFAM" id="SSF53335">
    <property type="entry name" value="S-adenosyl-L-methionine-dependent methyltransferases"/>
    <property type="match status" value="1"/>
</dbReference>
<evidence type="ECO:0000256" key="3">
    <source>
        <dbReference type="ARBA" id="ARBA00022691"/>
    </source>
</evidence>
<dbReference type="PANTHER" id="PTHR43464:SF19">
    <property type="entry name" value="UBIQUINONE BIOSYNTHESIS O-METHYLTRANSFERASE, MITOCHONDRIAL"/>
    <property type="match status" value="1"/>
</dbReference>
<keyword evidence="7" id="KW-1185">Reference proteome</keyword>
<dbReference type="InterPro" id="IPR008854">
    <property type="entry name" value="TPMT"/>
</dbReference>
<dbReference type="EMBL" id="BAAALN010000016">
    <property type="protein sequence ID" value="GAA1247512.1"/>
    <property type="molecule type" value="Genomic_DNA"/>
</dbReference>
<reference evidence="6 7" key="1">
    <citation type="journal article" date="2019" name="Int. J. Syst. Evol. Microbiol.">
        <title>The Global Catalogue of Microorganisms (GCM) 10K type strain sequencing project: providing services to taxonomists for standard genome sequencing and annotation.</title>
        <authorList>
            <consortium name="The Broad Institute Genomics Platform"/>
            <consortium name="The Broad Institute Genome Sequencing Center for Infectious Disease"/>
            <person name="Wu L."/>
            <person name="Ma J."/>
        </authorList>
    </citation>
    <scope>NUCLEOTIDE SEQUENCE [LARGE SCALE GENOMIC DNA]</scope>
    <source>
        <strain evidence="6 7">JCM 13023</strain>
    </source>
</reference>
<dbReference type="InterPro" id="IPR029063">
    <property type="entry name" value="SAM-dependent_MTases_sf"/>
</dbReference>
<dbReference type="RefSeq" id="WP_253865622.1">
    <property type="nucleotide sequence ID" value="NZ_BAAALN010000016.1"/>
</dbReference>
<dbReference type="PROSITE" id="PS51585">
    <property type="entry name" value="SAM_MT_TPMT"/>
    <property type="match status" value="1"/>
</dbReference>
<proteinExistence type="predicted"/>
<gene>
    <name evidence="6" type="ORF">GCM10009676_37100</name>
</gene>
<dbReference type="Proteomes" id="UP001500653">
    <property type="component" value="Unassembled WGS sequence"/>
</dbReference>
<dbReference type="CDD" id="cd02440">
    <property type="entry name" value="AdoMet_MTases"/>
    <property type="match status" value="1"/>
</dbReference>